<dbReference type="EMBL" id="DS268111">
    <property type="protein sequence ID" value="KMM68941.1"/>
    <property type="molecule type" value="Genomic_DNA"/>
</dbReference>
<feature type="transmembrane region" description="Helical" evidence="1">
    <location>
        <begin position="38"/>
        <end position="60"/>
    </location>
</feature>
<feature type="transmembrane region" description="Helical" evidence="1">
    <location>
        <begin position="12"/>
        <end position="32"/>
    </location>
</feature>
<evidence type="ECO:0000313" key="3">
    <source>
        <dbReference type="Proteomes" id="UP000054567"/>
    </source>
</evidence>
<feature type="transmembrane region" description="Helical" evidence="1">
    <location>
        <begin position="125"/>
        <end position="145"/>
    </location>
</feature>
<gene>
    <name evidence="2" type="ORF">CPAG_05264</name>
</gene>
<dbReference type="VEuPathDB" id="FungiDB:CPAG_05264"/>
<keyword evidence="1" id="KW-0812">Transmembrane</keyword>
<proteinExistence type="predicted"/>
<reference evidence="3" key="3">
    <citation type="journal article" date="2010" name="Genome Res.">
        <title>Population genomic sequencing of Coccidioides fungi reveals recent hybridization and transposon control.</title>
        <authorList>
            <person name="Neafsey D.E."/>
            <person name="Barker B.M."/>
            <person name="Sharpton T.J."/>
            <person name="Stajich J.E."/>
            <person name="Park D.J."/>
            <person name="Whiston E."/>
            <person name="Hung C.-Y."/>
            <person name="McMahan C."/>
            <person name="White J."/>
            <person name="Sykes S."/>
            <person name="Heiman D."/>
            <person name="Young S."/>
            <person name="Zeng Q."/>
            <person name="Abouelleil A."/>
            <person name="Aftuck L."/>
            <person name="Bessette D."/>
            <person name="Brown A."/>
            <person name="FitzGerald M."/>
            <person name="Lui A."/>
            <person name="Macdonald J.P."/>
            <person name="Priest M."/>
            <person name="Orbach M.J."/>
            <person name="Galgiani J.N."/>
            <person name="Kirkland T.N."/>
            <person name="Cole G.T."/>
            <person name="Birren B.W."/>
            <person name="Henn M.R."/>
            <person name="Taylor J.W."/>
            <person name="Rounsley S.D."/>
        </authorList>
    </citation>
    <scope>NUCLEOTIDE SEQUENCE [LARGE SCALE GENOMIC DNA]</scope>
    <source>
        <strain evidence="3">RMSCC 3488</strain>
    </source>
</reference>
<sequence length="232" mass="26181">MQKLAYSLIHHALIEVLFNLFCALLITISLWSNPRSRYINWILYLGSLLHITDLAAYIAACFTGVPIRLVHGLPPSIRDYQTQECSLSALPNPIYIYAQYSIWLIGLLQTGCAATPFFLPTLFPSILLLQSLDTVIFLFMSQWMSRQLSCERPESKTPIKMFRRDRAFCVVLALMGVSCAVFQFAVVQLDHLTAVMSMAMAFYSWQHCFVDVSSRGQELQSASSDNLVSPPV</sequence>
<dbReference type="Proteomes" id="UP000054567">
    <property type="component" value="Unassembled WGS sequence"/>
</dbReference>
<accession>A0A0J6F7H7</accession>
<protein>
    <submittedName>
        <fullName evidence="2">Uncharacterized protein</fullName>
    </submittedName>
</protein>
<dbReference type="AlphaFoldDB" id="A0A0J6F7H7"/>
<reference evidence="3" key="2">
    <citation type="journal article" date="2009" name="Genome Res.">
        <title>Comparative genomic analyses of the human fungal pathogens Coccidioides and their relatives.</title>
        <authorList>
            <person name="Sharpton T.J."/>
            <person name="Stajich J.E."/>
            <person name="Rounsley S.D."/>
            <person name="Gardner M.J."/>
            <person name="Wortman J.R."/>
            <person name="Jordar V.S."/>
            <person name="Maiti R."/>
            <person name="Kodira C.D."/>
            <person name="Neafsey D.E."/>
            <person name="Zeng Q."/>
            <person name="Hung C.-Y."/>
            <person name="McMahan C."/>
            <person name="Muszewska A."/>
            <person name="Grynberg M."/>
            <person name="Mandel M.A."/>
            <person name="Kellner E.M."/>
            <person name="Barker B.M."/>
            <person name="Galgiani J.N."/>
            <person name="Orbach M.J."/>
            <person name="Kirkland T.N."/>
            <person name="Cole G.T."/>
            <person name="Henn M.R."/>
            <person name="Birren B.W."/>
            <person name="Taylor J.W."/>
        </authorList>
    </citation>
    <scope>NUCLEOTIDE SEQUENCE [LARGE SCALE GENOMIC DNA]</scope>
    <source>
        <strain evidence="3">RMSCC 3488</strain>
    </source>
</reference>
<keyword evidence="1" id="KW-0472">Membrane</keyword>
<reference evidence="2 3" key="1">
    <citation type="submission" date="2007-06" db="EMBL/GenBank/DDBJ databases">
        <title>The Genome Sequence of Coccidioides posadasii RMSCC_3488.</title>
        <authorList>
            <consortium name="Coccidioides Genome Resources Consortium"/>
            <consortium name="The Broad Institute Genome Sequencing Platform"/>
            <person name="Henn M.R."/>
            <person name="Sykes S."/>
            <person name="Young S."/>
            <person name="Jaffe D."/>
            <person name="Berlin A."/>
            <person name="Alvarez P."/>
            <person name="Butler J."/>
            <person name="Gnerre S."/>
            <person name="Grabherr M."/>
            <person name="Mauceli E."/>
            <person name="Brockman W."/>
            <person name="Kodira C."/>
            <person name="Alvarado L."/>
            <person name="Zeng Q."/>
            <person name="Crawford M."/>
            <person name="Antoine C."/>
            <person name="Devon K."/>
            <person name="Galgiani J."/>
            <person name="Orsborn K."/>
            <person name="Lewis M.L."/>
            <person name="Nusbaum C."/>
            <person name="Galagan J."/>
            <person name="Birren B."/>
        </authorList>
    </citation>
    <scope>NUCLEOTIDE SEQUENCE [LARGE SCALE GENOMIC DNA]</scope>
    <source>
        <strain evidence="2 3">RMSCC 3488</strain>
    </source>
</reference>
<keyword evidence="1" id="KW-1133">Transmembrane helix</keyword>
<organism evidence="2 3">
    <name type="scientific">Coccidioides posadasii RMSCC 3488</name>
    <dbReference type="NCBI Taxonomy" id="454284"/>
    <lineage>
        <taxon>Eukaryota</taxon>
        <taxon>Fungi</taxon>
        <taxon>Dikarya</taxon>
        <taxon>Ascomycota</taxon>
        <taxon>Pezizomycotina</taxon>
        <taxon>Eurotiomycetes</taxon>
        <taxon>Eurotiomycetidae</taxon>
        <taxon>Onygenales</taxon>
        <taxon>Onygenaceae</taxon>
        <taxon>Coccidioides</taxon>
    </lineage>
</organism>
<evidence type="ECO:0000256" key="1">
    <source>
        <dbReference type="SAM" id="Phobius"/>
    </source>
</evidence>
<evidence type="ECO:0000313" key="2">
    <source>
        <dbReference type="EMBL" id="KMM68941.1"/>
    </source>
</evidence>
<name>A0A0J6F7H7_COCPO</name>
<feature type="transmembrane region" description="Helical" evidence="1">
    <location>
        <begin position="166"/>
        <end position="186"/>
    </location>
</feature>